<feature type="transmembrane region" description="Helical" evidence="8">
    <location>
        <begin position="12"/>
        <end position="36"/>
    </location>
</feature>
<evidence type="ECO:0000256" key="1">
    <source>
        <dbReference type="ARBA" id="ARBA00003279"/>
    </source>
</evidence>
<dbReference type="PANTHER" id="PTHR23504">
    <property type="entry name" value="MAJOR FACILITATOR SUPERFAMILY DOMAIN-CONTAINING PROTEIN 10"/>
    <property type="match status" value="1"/>
</dbReference>
<evidence type="ECO:0000256" key="8">
    <source>
        <dbReference type="SAM" id="Phobius"/>
    </source>
</evidence>
<evidence type="ECO:0000256" key="6">
    <source>
        <dbReference type="ARBA" id="ARBA00022989"/>
    </source>
</evidence>
<keyword evidence="4" id="KW-0813">Transport</keyword>
<feature type="transmembrane region" description="Helical" evidence="8">
    <location>
        <begin position="48"/>
        <end position="69"/>
    </location>
</feature>
<evidence type="ECO:0000256" key="2">
    <source>
        <dbReference type="ARBA" id="ARBA00004141"/>
    </source>
</evidence>
<dbReference type="PROSITE" id="PS00216">
    <property type="entry name" value="SUGAR_TRANSPORT_1"/>
    <property type="match status" value="1"/>
</dbReference>
<organism evidence="10 11">
    <name type="scientific">Labrys wisconsinensis</name>
    <dbReference type="NCBI Taxonomy" id="425677"/>
    <lineage>
        <taxon>Bacteria</taxon>
        <taxon>Pseudomonadati</taxon>
        <taxon>Pseudomonadota</taxon>
        <taxon>Alphaproteobacteria</taxon>
        <taxon>Hyphomicrobiales</taxon>
        <taxon>Xanthobacteraceae</taxon>
        <taxon>Labrys</taxon>
    </lineage>
</organism>
<dbReference type="CDD" id="cd17388">
    <property type="entry name" value="MFS_TetA"/>
    <property type="match status" value="1"/>
</dbReference>
<evidence type="ECO:0000256" key="5">
    <source>
        <dbReference type="ARBA" id="ARBA00022692"/>
    </source>
</evidence>
<feature type="transmembrane region" description="Helical" evidence="8">
    <location>
        <begin position="343"/>
        <end position="361"/>
    </location>
</feature>
<comment type="function">
    <text evidence="1">Resistance to tetracycline by an active tetracycline efflux. This is an energy-dependent process that decreases the accumulation of the antibiotic in whole cells. This protein functions as a metal-tetracycline/H(+) antiporter.</text>
</comment>
<evidence type="ECO:0000256" key="4">
    <source>
        <dbReference type="ARBA" id="ARBA00022448"/>
    </source>
</evidence>
<dbReference type="InterPro" id="IPR020846">
    <property type="entry name" value="MFS_dom"/>
</dbReference>
<feature type="transmembrane region" description="Helical" evidence="8">
    <location>
        <begin position="138"/>
        <end position="161"/>
    </location>
</feature>
<dbReference type="InterPro" id="IPR005829">
    <property type="entry name" value="Sugar_transporter_CS"/>
</dbReference>
<evidence type="ECO:0000256" key="3">
    <source>
        <dbReference type="ARBA" id="ARBA00007520"/>
    </source>
</evidence>
<feature type="transmembrane region" description="Helical" evidence="8">
    <location>
        <begin position="110"/>
        <end position="131"/>
    </location>
</feature>
<dbReference type="InterPro" id="IPR001958">
    <property type="entry name" value="Tet-R_TetA/multi-R_MdtG-like"/>
</dbReference>
<comment type="caution">
    <text evidence="10">The sequence shown here is derived from an EMBL/GenBank/DDBJ whole genome shotgun (WGS) entry which is preliminary data.</text>
</comment>
<dbReference type="InterPro" id="IPR011701">
    <property type="entry name" value="MFS"/>
</dbReference>
<dbReference type="RefSeq" id="WP_307271012.1">
    <property type="nucleotide sequence ID" value="NZ_JAUSVX010000003.1"/>
</dbReference>
<dbReference type="Gene3D" id="1.20.1250.20">
    <property type="entry name" value="MFS general substrate transporter like domains"/>
    <property type="match status" value="1"/>
</dbReference>
<evidence type="ECO:0000313" key="10">
    <source>
        <dbReference type="EMBL" id="MDQ0468983.1"/>
    </source>
</evidence>
<dbReference type="PROSITE" id="PS50850">
    <property type="entry name" value="MFS"/>
    <property type="match status" value="1"/>
</dbReference>
<dbReference type="Proteomes" id="UP001242480">
    <property type="component" value="Unassembled WGS sequence"/>
</dbReference>
<feature type="transmembrane region" description="Helical" evidence="8">
    <location>
        <begin position="381"/>
        <end position="398"/>
    </location>
</feature>
<comment type="subcellular location">
    <subcellularLocation>
        <location evidence="2">Membrane</location>
        <topology evidence="2">Multi-pass membrane protein</topology>
    </subcellularLocation>
</comment>
<keyword evidence="7 8" id="KW-0472">Membrane</keyword>
<feature type="transmembrane region" description="Helical" evidence="8">
    <location>
        <begin position="286"/>
        <end position="304"/>
    </location>
</feature>
<feature type="transmembrane region" description="Helical" evidence="8">
    <location>
        <begin position="310"/>
        <end position="331"/>
    </location>
</feature>
<evidence type="ECO:0000256" key="7">
    <source>
        <dbReference type="ARBA" id="ARBA00023136"/>
    </source>
</evidence>
<feature type="transmembrane region" description="Helical" evidence="8">
    <location>
        <begin position="255"/>
        <end position="274"/>
    </location>
</feature>
<feature type="transmembrane region" description="Helical" evidence="8">
    <location>
        <begin position="219"/>
        <end position="243"/>
    </location>
</feature>
<dbReference type="SUPFAM" id="SSF103473">
    <property type="entry name" value="MFS general substrate transporter"/>
    <property type="match status" value="1"/>
</dbReference>
<feature type="domain" description="Major facilitator superfamily (MFS) profile" evidence="9">
    <location>
        <begin position="10"/>
        <end position="405"/>
    </location>
</feature>
<dbReference type="InterPro" id="IPR036259">
    <property type="entry name" value="MFS_trans_sf"/>
</dbReference>
<feature type="transmembrane region" description="Helical" evidence="8">
    <location>
        <begin position="81"/>
        <end position="104"/>
    </location>
</feature>
<reference evidence="10 11" key="1">
    <citation type="submission" date="2023-07" db="EMBL/GenBank/DDBJ databases">
        <title>Genomic Encyclopedia of Type Strains, Phase IV (KMG-IV): sequencing the most valuable type-strain genomes for metagenomic binning, comparative biology and taxonomic classification.</title>
        <authorList>
            <person name="Goeker M."/>
        </authorList>
    </citation>
    <scope>NUCLEOTIDE SEQUENCE [LARGE SCALE GENOMIC DNA]</scope>
    <source>
        <strain evidence="10 11">DSM 19619</strain>
    </source>
</reference>
<dbReference type="PRINTS" id="PR01035">
    <property type="entry name" value="TCRTETA"/>
</dbReference>
<name>A0ABU0J3Y5_9HYPH</name>
<dbReference type="Pfam" id="PF07690">
    <property type="entry name" value="MFS_1"/>
    <property type="match status" value="1"/>
</dbReference>
<evidence type="ECO:0000313" key="11">
    <source>
        <dbReference type="Proteomes" id="UP001242480"/>
    </source>
</evidence>
<dbReference type="EMBL" id="JAUSVX010000003">
    <property type="protein sequence ID" value="MDQ0468983.1"/>
    <property type="molecule type" value="Genomic_DNA"/>
</dbReference>
<proteinExistence type="inferred from homology"/>
<gene>
    <name evidence="10" type="ORF">QO011_001994</name>
</gene>
<protein>
    <submittedName>
        <fullName evidence="10">DHA1 family tetracycline resistance protein-like MFS transporter</fullName>
    </submittedName>
</protein>
<keyword evidence="11" id="KW-1185">Reference proteome</keyword>
<accession>A0ABU0J3Y5</accession>
<evidence type="ECO:0000259" key="9">
    <source>
        <dbReference type="PROSITE" id="PS50850"/>
    </source>
</evidence>
<sequence length="407" mass="43005">MSDRRPGKHALGFVLITVFIDMIGLGIILPVLPGLIRDLAHVDVSSAATLGGWLLVAYSAMQFLFSPIIGNLSDAYGRRPVLLLSVGGLGIDYALTAFAPTIAWLVVGRLIAGVCGASYSVASAFIADITAPEERAKAFGYIGAAFGVGFIIGPALGGLLGEYGHRVPFYAAAALSLANFVYGWLVLPETLAPEKRRPFRLARANPLGALAAFRRHPALTVFGVTLFLHFLGNSIYPAIWAYYTIYRYGWSELEVGLSLAFFGAITAVVQGGLVGPFIQRFGEWRTALISLVFEAVIAVGYAFAGQGWMIYVLLVVGSIQGIAMPAISALMTHSTEADAQGELQGAIASLMGITSIASPLIGTQLFGAFTGPQAPIELPGAPFLATALLSAVALWVFVRTPRKPRAA</sequence>
<keyword evidence="6 8" id="KW-1133">Transmembrane helix</keyword>
<keyword evidence="5 8" id="KW-0812">Transmembrane</keyword>
<dbReference type="PANTHER" id="PTHR23504:SF15">
    <property type="entry name" value="MAJOR FACILITATOR SUPERFAMILY (MFS) PROFILE DOMAIN-CONTAINING PROTEIN"/>
    <property type="match status" value="1"/>
</dbReference>
<feature type="transmembrane region" description="Helical" evidence="8">
    <location>
        <begin position="167"/>
        <end position="187"/>
    </location>
</feature>
<comment type="similarity">
    <text evidence="3">Belongs to the major facilitator superfamily. TCR/Tet family.</text>
</comment>